<dbReference type="PANTHER" id="PTHR11106">
    <property type="entry name" value="GANGLIOSIDE INDUCED DIFFERENTIATION ASSOCIATED PROTEIN 2-RELATED"/>
    <property type="match status" value="1"/>
</dbReference>
<feature type="domain" description="Macro" evidence="1">
    <location>
        <begin position="1"/>
        <end position="172"/>
    </location>
</feature>
<dbReference type="SMART" id="SM00506">
    <property type="entry name" value="A1pp"/>
    <property type="match status" value="1"/>
</dbReference>
<evidence type="ECO:0000259" key="1">
    <source>
        <dbReference type="PROSITE" id="PS51154"/>
    </source>
</evidence>
<protein>
    <recommendedName>
        <fullName evidence="1">Macro domain-containing protein</fullName>
    </recommendedName>
</protein>
<keyword evidence="3" id="KW-1185">Reference proteome</keyword>
<dbReference type="SUPFAM" id="SSF52949">
    <property type="entry name" value="Macro domain-like"/>
    <property type="match status" value="1"/>
</dbReference>
<dbReference type="OrthoDB" id="6194521at2"/>
<dbReference type="NCBIfam" id="NF001664">
    <property type="entry name" value="PRK00431.1-6"/>
    <property type="match status" value="1"/>
</dbReference>
<gene>
    <name evidence="2" type="ORF">FRACA_40063</name>
</gene>
<dbReference type="Pfam" id="PF01661">
    <property type="entry name" value="Macro"/>
    <property type="match status" value="1"/>
</dbReference>
<sequence length="174" mass="17861">MVQVTLKRGDITRVEVDAIVNAANSGLRGGGGVDGAIHAAGGREILDACVQLRRTVLPGGLPTGQAVATTAGRLPARHVIHVVGPVYDPVEDRSALLRSAYTEALRVADDLGAASVAFPAVSAGAYGWPLDDAARLAVTSVLGATTAVREVRFVLFDERTHRAFTAALAAASPG</sequence>
<dbReference type="PANTHER" id="PTHR11106:SF27">
    <property type="entry name" value="MACRO DOMAIN-CONTAINING PROTEIN"/>
    <property type="match status" value="1"/>
</dbReference>
<evidence type="ECO:0000313" key="2">
    <source>
        <dbReference type="EMBL" id="SNQ50035.1"/>
    </source>
</evidence>
<dbReference type="InterPro" id="IPR043472">
    <property type="entry name" value="Macro_dom-like"/>
</dbReference>
<evidence type="ECO:0000313" key="3">
    <source>
        <dbReference type="Proteomes" id="UP000234331"/>
    </source>
</evidence>
<dbReference type="PROSITE" id="PS51154">
    <property type="entry name" value="MACRO"/>
    <property type="match status" value="1"/>
</dbReference>
<dbReference type="RefSeq" id="WP_101833380.1">
    <property type="nucleotide sequence ID" value="NZ_FZMO01000334.1"/>
</dbReference>
<dbReference type="InterPro" id="IPR002589">
    <property type="entry name" value="Macro_dom"/>
</dbReference>
<dbReference type="Proteomes" id="UP000234331">
    <property type="component" value="Unassembled WGS sequence"/>
</dbReference>
<reference evidence="2 3" key="1">
    <citation type="submission" date="2017-06" db="EMBL/GenBank/DDBJ databases">
        <authorList>
            <person name="Kim H.J."/>
            <person name="Triplett B.A."/>
        </authorList>
    </citation>
    <scope>NUCLEOTIDE SEQUENCE [LARGE SCALE GENOMIC DNA]</scope>
    <source>
        <strain evidence="2">FRACA_ARgP5</strain>
    </source>
</reference>
<accession>A0A2I2KWJ6</accession>
<dbReference type="AlphaFoldDB" id="A0A2I2KWJ6"/>
<name>A0A2I2KWJ6_9ACTN</name>
<proteinExistence type="predicted"/>
<dbReference type="EMBL" id="FZMO01000334">
    <property type="protein sequence ID" value="SNQ50035.1"/>
    <property type="molecule type" value="Genomic_DNA"/>
</dbReference>
<organism evidence="2 3">
    <name type="scientific">Frankia canadensis</name>
    <dbReference type="NCBI Taxonomy" id="1836972"/>
    <lineage>
        <taxon>Bacteria</taxon>
        <taxon>Bacillati</taxon>
        <taxon>Actinomycetota</taxon>
        <taxon>Actinomycetes</taxon>
        <taxon>Frankiales</taxon>
        <taxon>Frankiaceae</taxon>
        <taxon>Frankia</taxon>
    </lineage>
</organism>
<dbReference type="Gene3D" id="3.40.220.10">
    <property type="entry name" value="Leucine Aminopeptidase, subunit E, domain 1"/>
    <property type="match status" value="1"/>
</dbReference>